<dbReference type="Proteomes" id="UP000179284">
    <property type="component" value="Chromosome I"/>
</dbReference>
<dbReference type="GO" id="GO:0016757">
    <property type="term" value="F:glycosyltransferase activity"/>
    <property type="evidence" value="ECO:0007669"/>
    <property type="project" value="UniProtKB-KW"/>
</dbReference>
<keyword evidence="2 4" id="KW-0808">Transferase</keyword>
<accession>A0A1D9P488</accession>
<organism evidence="4 5">
    <name type="scientific">Butyrivibrio hungatei</name>
    <dbReference type="NCBI Taxonomy" id="185008"/>
    <lineage>
        <taxon>Bacteria</taxon>
        <taxon>Bacillati</taxon>
        <taxon>Bacillota</taxon>
        <taxon>Clostridia</taxon>
        <taxon>Lachnospirales</taxon>
        <taxon>Lachnospiraceae</taxon>
        <taxon>Butyrivibrio</taxon>
    </lineage>
</organism>
<dbReference type="KEGG" id="bhu:bhn_I2385"/>
<sequence length="325" mass="36467">MDRVLSIIIPVYEAKDTLERCVQSCLAQKDLLEKELEVILVDDGSTDGSSDLCDELAAKDQHGRIKVKHTRNFGVSHARNIGLEMAEGDYITFVDADDTIAEFFAEDMLKYLDEATVIVDETDSYASNSKISGYQYIENSILNKNTHVWGKLFKRQTLRDGHVMFKEGLSIGEDLLFMLDIALLQGKERTIRLISGNGYNYEENEASAMNRAFKESYMDQLVCWKEAEDRLLPVAEHISQYAFVSVAASQIMTALLVVGKLAVVPEGQRDADITNLVIMRVGDQIEHALKVRGAFAGLSAGYKVKVLLFRISPKLYLKLYGGYKK</sequence>
<dbReference type="SUPFAM" id="SSF53448">
    <property type="entry name" value="Nucleotide-diphospho-sugar transferases"/>
    <property type="match status" value="1"/>
</dbReference>
<feature type="domain" description="Glycosyltransferase 2-like" evidence="3">
    <location>
        <begin position="6"/>
        <end position="144"/>
    </location>
</feature>
<dbReference type="PANTHER" id="PTHR22916:SF51">
    <property type="entry name" value="GLYCOSYLTRANSFERASE EPSH-RELATED"/>
    <property type="match status" value="1"/>
</dbReference>
<dbReference type="EMBL" id="CP017831">
    <property type="protein sequence ID" value="AOZ97417.1"/>
    <property type="molecule type" value="Genomic_DNA"/>
</dbReference>
<dbReference type="Pfam" id="PF00535">
    <property type="entry name" value="Glycos_transf_2"/>
    <property type="match status" value="1"/>
</dbReference>
<reference evidence="5" key="1">
    <citation type="submission" date="2016-10" db="EMBL/GenBank/DDBJ databases">
        <title>The complete genome sequence of the rumen bacterium Butyrivibrio hungatei MB2003.</title>
        <authorList>
            <person name="Palevich N."/>
            <person name="Kelly W.J."/>
            <person name="Leahy S.C."/>
            <person name="Altermann E."/>
            <person name="Rakonjac J."/>
            <person name="Attwood G.T."/>
        </authorList>
    </citation>
    <scope>NUCLEOTIDE SEQUENCE [LARGE SCALE GENOMIC DNA]</scope>
    <source>
        <strain evidence="5">MB2003</strain>
    </source>
</reference>
<evidence type="ECO:0000313" key="5">
    <source>
        <dbReference type="Proteomes" id="UP000179284"/>
    </source>
</evidence>
<dbReference type="RefSeq" id="WP_071177024.1">
    <property type="nucleotide sequence ID" value="NZ_CP017831.1"/>
</dbReference>
<keyword evidence="1" id="KW-0328">Glycosyltransferase</keyword>
<dbReference type="Gene3D" id="3.90.550.10">
    <property type="entry name" value="Spore Coat Polysaccharide Biosynthesis Protein SpsA, Chain A"/>
    <property type="match status" value="1"/>
</dbReference>
<dbReference type="CDD" id="cd00761">
    <property type="entry name" value="Glyco_tranf_GTA_type"/>
    <property type="match status" value="1"/>
</dbReference>
<evidence type="ECO:0000259" key="3">
    <source>
        <dbReference type="Pfam" id="PF00535"/>
    </source>
</evidence>
<dbReference type="AlphaFoldDB" id="A0A1D9P488"/>
<evidence type="ECO:0000313" key="4">
    <source>
        <dbReference type="EMBL" id="AOZ97417.1"/>
    </source>
</evidence>
<keyword evidence="5" id="KW-1185">Reference proteome</keyword>
<protein>
    <submittedName>
        <fullName evidence="4">Glycosyl transferase GT2 family</fullName>
    </submittedName>
</protein>
<dbReference type="PANTHER" id="PTHR22916">
    <property type="entry name" value="GLYCOSYLTRANSFERASE"/>
    <property type="match status" value="1"/>
</dbReference>
<dbReference type="InterPro" id="IPR001173">
    <property type="entry name" value="Glyco_trans_2-like"/>
</dbReference>
<name>A0A1D9P488_9FIRM</name>
<gene>
    <name evidence="4" type="ORF">bhn_I2385</name>
</gene>
<dbReference type="InterPro" id="IPR029044">
    <property type="entry name" value="Nucleotide-diphossugar_trans"/>
</dbReference>
<dbReference type="OrthoDB" id="3189257at2"/>
<evidence type="ECO:0000256" key="2">
    <source>
        <dbReference type="ARBA" id="ARBA00022679"/>
    </source>
</evidence>
<proteinExistence type="predicted"/>
<evidence type="ECO:0000256" key="1">
    <source>
        <dbReference type="ARBA" id="ARBA00022676"/>
    </source>
</evidence>